<name>E2B081_CAMFO</name>
<dbReference type="OMA" id="WSWLFFG"/>
<dbReference type="OrthoDB" id="8841220at2759"/>
<comment type="similarity">
    <text evidence="2">Belongs to the TspO/BZRP family.</text>
</comment>
<keyword evidence="5 6" id="KW-0472">Membrane</keyword>
<dbReference type="PIRSF" id="PIRSF005859">
    <property type="entry name" value="PBR"/>
    <property type="match status" value="1"/>
</dbReference>
<dbReference type="AlphaFoldDB" id="E2B081"/>
<feature type="transmembrane region" description="Helical" evidence="6">
    <location>
        <begin position="132"/>
        <end position="154"/>
    </location>
</feature>
<dbReference type="InParanoid" id="E2B081"/>
<evidence type="ECO:0000256" key="6">
    <source>
        <dbReference type="SAM" id="Phobius"/>
    </source>
</evidence>
<reference evidence="7 8" key="1">
    <citation type="journal article" date="2010" name="Science">
        <title>Genomic comparison of the ants Camponotus floridanus and Harpegnathos saltator.</title>
        <authorList>
            <person name="Bonasio R."/>
            <person name="Zhang G."/>
            <person name="Ye C."/>
            <person name="Mutti N.S."/>
            <person name="Fang X."/>
            <person name="Qin N."/>
            <person name="Donahue G."/>
            <person name="Yang P."/>
            <person name="Li Q."/>
            <person name="Li C."/>
            <person name="Zhang P."/>
            <person name="Huang Z."/>
            <person name="Berger S.L."/>
            <person name="Reinberg D."/>
            <person name="Wang J."/>
            <person name="Liebig J."/>
        </authorList>
    </citation>
    <scope>NUCLEOTIDE SEQUENCE [LARGE SCALE GENOMIC DNA]</scope>
    <source>
        <strain evidence="8">C129</strain>
    </source>
</reference>
<dbReference type="Pfam" id="PF03073">
    <property type="entry name" value="TspO_MBR"/>
    <property type="match status" value="1"/>
</dbReference>
<dbReference type="FunFam" id="1.20.1260.100:FF:000001">
    <property type="entry name" value="translocator protein 2"/>
    <property type="match status" value="1"/>
</dbReference>
<dbReference type="CDD" id="cd15904">
    <property type="entry name" value="TSPO_MBR"/>
    <property type="match status" value="1"/>
</dbReference>
<evidence type="ECO:0000256" key="5">
    <source>
        <dbReference type="ARBA" id="ARBA00023136"/>
    </source>
</evidence>
<keyword evidence="4 6" id="KW-1133">Transmembrane helix</keyword>
<evidence type="ECO:0000256" key="2">
    <source>
        <dbReference type="ARBA" id="ARBA00007524"/>
    </source>
</evidence>
<dbReference type="EMBL" id="GL444420">
    <property type="protein sequence ID" value="EFN60910.1"/>
    <property type="molecule type" value="Genomic_DNA"/>
</dbReference>
<organism evidence="8">
    <name type="scientific">Camponotus floridanus</name>
    <name type="common">Florida carpenter ant</name>
    <dbReference type="NCBI Taxonomy" id="104421"/>
    <lineage>
        <taxon>Eukaryota</taxon>
        <taxon>Metazoa</taxon>
        <taxon>Ecdysozoa</taxon>
        <taxon>Arthropoda</taxon>
        <taxon>Hexapoda</taxon>
        <taxon>Insecta</taxon>
        <taxon>Pterygota</taxon>
        <taxon>Neoptera</taxon>
        <taxon>Endopterygota</taxon>
        <taxon>Hymenoptera</taxon>
        <taxon>Apocrita</taxon>
        <taxon>Aculeata</taxon>
        <taxon>Formicoidea</taxon>
        <taxon>Formicidae</taxon>
        <taxon>Formicinae</taxon>
        <taxon>Camponotus</taxon>
    </lineage>
</organism>
<sequence length="170" mass="19357">MPVRINWPLLTATVCPNIGGLFSGFITHQNMNWYETLNKSKIIPPNWVFAPVWTTLYCTMGYSSYLVWRDGGGLQEAAVPLSVYGINLALNWSWSPLFFGTHNVKWALYEIVALSVSTATLGIVFYNVNPVAGYLIIPYFVWTSLATMFNYVIYRDNKQLPAEKTEEKKK</sequence>
<protein>
    <submittedName>
        <fullName evidence="7">Translocator protein</fullName>
    </submittedName>
</protein>
<keyword evidence="8" id="KW-1185">Reference proteome</keyword>
<feature type="transmembrane region" description="Helical" evidence="6">
    <location>
        <begin position="106"/>
        <end position="126"/>
    </location>
</feature>
<accession>E2B081</accession>
<dbReference type="Gene3D" id="1.20.1260.100">
    <property type="entry name" value="TspO/MBR protein"/>
    <property type="match status" value="1"/>
</dbReference>
<proteinExistence type="inferred from homology"/>
<dbReference type="GO" id="GO:0005741">
    <property type="term" value="C:mitochondrial outer membrane"/>
    <property type="evidence" value="ECO:0007669"/>
    <property type="project" value="TreeGrafter"/>
</dbReference>
<keyword evidence="3 6" id="KW-0812">Transmembrane</keyword>
<gene>
    <name evidence="7" type="ORF">EAG_06554</name>
</gene>
<comment type="subcellular location">
    <subcellularLocation>
        <location evidence="1">Membrane</location>
        <topology evidence="1">Multi-pass membrane protein</topology>
    </subcellularLocation>
</comment>
<feature type="transmembrane region" description="Helical" evidence="6">
    <location>
        <begin position="77"/>
        <end position="94"/>
    </location>
</feature>
<dbReference type="PANTHER" id="PTHR10057">
    <property type="entry name" value="PERIPHERAL-TYPE BENZODIAZEPINE RECEPTOR"/>
    <property type="match status" value="1"/>
</dbReference>
<evidence type="ECO:0000313" key="8">
    <source>
        <dbReference type="Proteomes" id="UP000000311"/>
    </source>
</evidence>
<evidence type="ECO:0000256" key="3">
    <source>
        <dbReference type="ARBA" id="ARBA00022692"/>
    </source>
</evidence>
<dbReference type="Proteomes" id="UP000000311">
    <property type="component" value="Unassembled WGS sequence"/>
</dbReference>
<feature type="transmembrane region" description="Helical" evidence="6">
    <location>
        <begin position="6"/>
        <end position="26"/>
    </location>
</feature>
<dbReference type="PANTHER" id="PTHR10057:SF0">
    <property type="entry name" value="TRANSLOCATOR PROTEIN"/>
    <property type="match status" value="1"/>
</dbReference>
<evidence type="ECO:0000313" key="7">
    <source>
        <dbReference type="EMBL" id="EFN60910.1"/>
    </source>
</evidence>
<dbReference type="InterPro" id="IPR004307">
    <property type="entry name" value="TspO_MBR"/>
</dbReference>
<evidence type="ECO:0000256" key="4">
    <source>
        <dbReference type="ARBA" id="ARBA00022989"/>
    </source>
</evidence>
<dbReference type="GO" id="GO:0033013">
    <property type="term" value="P:tetrapyrrole metabolic process"/>
    <property type="evidence" value="ECO:0007669"/>
    <property type="project" value="UniProtKB-ARBA"/>
</dbReference>
<dbReference type="STRING" id="104421.E2B081"/>
<dbReference type="FunCoup" id="E2B081">
    <property type="interactions" value="200"/>
</dbReference>
<dbReference type="InterPro" id="IPR038330">
    <property type="entry name" value="TspO/MBR-related_sf"/>
</dbReference>
<feature type="transmembrane region" description="Helical" evidence="6">
    <location>
        <begin position="47"/>
        <end position="65"/>
    </location>
</feature>
<evidence type="ECO:0000256" key="1">
    <source>
        <dbReference type="ARBA" id="ARBA00004141"/>
    </source>
</evidence>